<keyword evidence="1" id="KW-0812">Transmembrane</keyword>
<evidence type="ECO:0008006" key="6">
    <source>
        <dbReference type="Google" id="ProtNLM"/>
    </source>
</evidence>
<accession>A0A9W6K5X9</accession>
<dbReference type="InterPro" id="IPR043968">
    <property type="entry name" value="SGNH"/>
</dbReference>
<feature type="transmembrane region" description="Helical" evidence="1">
    <location>
        <begin position="212"/>
        <end position="231"/>
    </location>
</feature>
<keyword evidence="5" id="KW-1185">Reference proteome</keyword>
<dbReference type="PANTHER" id="PTHR23028:SF53">
    <property type="entry name" value="ACYL_TRANSF_3 DOMAIN-CONTAINING PROTEIN"/>
    <property type="match status" value="1"/>
</dbReference>
<keyword evidence="1" id="KW-0472">Membrane</keyword>
<dbReference type="Proteomes" id="UP001143328">
    <property type="component" value="Unassembled WGS sequence"/>
</dbReference>
<feature type="transmembrane region" description="Helical" evidence="1">
    <location>
        <begin position="164"/>
        <end position="183"/>
    </location>
</feature>
<evidence type="ECO:0000259" key="2">
    <source>
        <dbReference type="Pfam" id="PF01757"/>
    </source>
</evidence>
<feature type="domain" description="Acyltransferase 3" evidence="2">
    <location>
        <begin position="1"/>
        <end position="286"/>
    </location>
</feature>
<evidence type="ECO:0000313" key="5">
    <source>
        <dbReference type="Proteomes" id="UP001143328"/>
    </source>
</evidence>
<reference evidence="4" key="1">
    <citation type="journal article" date="2014" name="Int. J. Syst. Evol. Microbiol.">
        <title>Complete genome sequence of Corynebacterium casei LMG S-19264T (=DSM 44701T), isolated from a smear-ripened cheese.</title>
        <authorList>
            <consortium name="US DOE Joint Genome Institute (JGI-PGF)"/>
            <person name="Walter F."/>
            <person name="Albersmeier A."/>
            <person name="Kalinowski J."/>
            <person name="Ruckert C."/>
        </authorList>
    </citation>
    <scope>NUCLEOTIDE SEQUENCE</scope>
    <source>
        <strain evidence="4">VKM B-2935</strain>
    </source>
</reference>
<organism evidence="4 5">
    <name type="scientific">Pseudomonas turukhanskensis</name>
    <dbReference type="NCBI Taxonomy" id="1806536"/>
    <lineage>
        <taxon>Bacteria</taxon>
        <taxon>Pseudomonadati</taxon>
        <taxon>Pseudomonadota</taxon>
        <taxon>Gammaproteobacteria</taxon>
        <taxon>Pseudomonadales</taxon>
        <taxon>Pseudomonadaceae</taxon>
        <taxon>Pseudomonas</taxon>
    </lineage>
</organism>
<dbReference type="AlphaFoldDB" id="A0A9W6K5X9"/>
<evidence type="ECO:0000313" key="4">
    <source>
        <dbReference type="EMBL" id="GLK88099.1"/>
    </source>
</evidence>
<dbReference type="GO" id="GO:0016747">
    <property type="term" value="F:acyltransferase activity, transferring groups other than amino-acyl groups"/>
    <property type="evidence" value="ECO:0007669"/>
    <property type="project" value="InterPro"/>
</dbReference>
<sequence length="631" mass="70209">MFFVISGFLMTGIILRGLEAGTARPFSIIGFYLSRARRILPALLVLCLVLMVVGWFVLPATEYLQLGKHAISALGFLSNVLFWREDGYFDSASHDKLLLHTWSLSVEWQFYLLLPVFMVMVWKFRQSRQAQAIALAGVLLLSLLLCVVGTPIKTTAAFYLLPTRAWEMLAGGLVYLLSLRLVLTPATQRVLETCGFALLLGTIVLFDSNSQWPGWRAIVPVLATMLVLLAARQDSLWTGTRLAQWLGDSSYSLYLWHWPLVVSLVYLQRQDSVPAIAAGILLAALLGGLSYRFVEQPARDNLNLMRQRIGALVIVAVTVLVMLPAGVILLQHGVPGRLPVEIDAVFAEAENKNPRMGECMQNEFSQVPECTYGGPRLGAIVVGDSHAGALIRAVERALPSTDEHVLDWTMSNCPTIANIKAVGQLTYKCGTFIASKSQSSDTQHERAPLLIINRTSNYLLGPNEPDRTREVAVPELYMDKPFDSRSPEYLQTLREGIIDTACAFAKHRPVYMLRPIPELKRNVPKTMGRALMMGIQMRVSISLDEYHERNAYAWKTQDMAAARCGVVILDPLPLLCRDGQCYGDVNGHPLYFDDDHLSEFGGDRLRPLFSSMFLTTDSSAHDVPLVETTRP</sequence>
<keyword evidence="1" id="KW-1133">Transmembrane helix</keyword>
<dbReference type="GO" id="GO:0009103">
    <property type="term" value="P:lipopolysaccharide biosynthetic process"/>
    <property type="evidence" value="ECO:0007669"/>
    <property type="project" value="TreeGrafter"/>
</dbReference>
<gene>
    <name evidence="4" type="ORF">GCM10017655_11610</name>
</gene>
<name>A0A9W6K5X9_9PSED</name>
<feature type="domain" description="SGNH" evidence="3">
    <location>
        <begin position="359"/>
        <end position="610"/>
    </location>
</feature>
<dbReference type="GO" id="GO:0016020">
    <property type="term" value="C:membrane"/>
    <property type="evidence" value="ECO:0007669"/>
    <property type="project" value="TreeGrafter"/>
</dbReference>
<dbReference type="EMBL" id="BSFN01000002">
    <property type="protein sequence ID" value="GLK88099.1"/>
    <property type="molecule type" value="Genomic_DNA"/>
</dbReference>
<dbReference type="Pfam" id="PF19040">
    <property type="entry name" value="SGNH"/>
    <property type="match status" value="1"/>
</dbReference>
<feature type="transmembrane region" description="Helical" evidence="1">
    <location>
        <begin position="190"/>
        <end position="206"/>
    </location>
</feature>
<dbReference type="Pfam" id="PF01757">
    <property type="entry name" value="Acyl_transf_3"/>
    <property type="match status" value="1"/>
</dbReference>
<dbReference type="PANTHER" id="PTHR23028">
    <property type="entry name" value="ACETYLTRANSFERASE"/>
    <property type="match status" value="1"/>
</dbReference>
<evidence type="ECO:0000259" key="3">
    <source>
        <dbReference type="Pfam" id="PF19040"/>
    </source>
</evidence>
<feature type="transmembrane region" description="Helical" evidence="1">
    <location>
        <begin position="273"/>
        <end position="291"/>
    </location>
</feature>
<protein>
    <recommendedName>
        <fullName evidence="6">Acyltransferase</fullName>
    </recommendedName>
</protein>
<feature type="transmembrane region" description="Helical" evidence="1">
    <location>
        <begin position="102"/>
        <end position="121"/>
    </location>
</feature>
<proteinExistence type="predicted"/>
<comment type="caution">
    <text evidence="4">The sequence shown here is derived from an EMBL/GenBank/DDBJ whole genome shotgun (WGS) entry which is preliminary data.</text>
</comment>
<feature type="transmembrane region" description="Helical" evidence="1">
    <location>
        <begin position="133"/>
        <end position="152"/>
    </location>
</feature>
<feature type="transmembrane region" description="Helical" evidence="1">
    <location>
        <begin position="39"/>
        <end position="58"/>
    </location>
</feature>
<dbReference type="InterPro" id="IPR050879">
    <property type="entry name" value="Acyltransferase_3"/>
</dbReference>
<feature type="transmembrane region" description="Helical" evidence="1">
    <location>
        <begin position="311"/>
        <end position="330"/>
    </location>
</feature>
<evidence type="ECO:0000256" key="1">
    <source>
        <dbReference type="SAM" id="Phobius"/>
    </source>
</evidence>
<reference evidence="4" key="2">
    <citation type="submission" date="2023-01" db="EMBL/GenBank/DDBJ databases">
        <authorList>
            <person name="Sun Q."/>
            <person name="Evtushenko L."/>
        </authorList>
    </citation>
    <scope>NUCLEOTIDE SEQUENCE</scope>
    <source>
        <strain evidence="4">VKM B-2935</strain>
    </source>
</reference>
<feature type="transmembrane region" description="Helical" evidence="1">
    <location>
        <begin position="251"/>
        <end position="267"/>
    </location>
</feature>
<dbReference type="InterPro" id="IPR002656">
    <property type="entry name" value="Acyl_transf_3_dom"/>
</dbReference>